<evidence type="ECO:0008006" key="5">
    <source>
        <dbReference type="Google" id="ProtNLM"/>
    </source>
</evidence>
<gene>
    <name evidence="3" type="ORF">SAMN05421819_2450</name>
</gene>
<sequence>MKAKFAMYPLAVAALISAVPAYAHHSFAAEFDGTKPTRLVGKITRVEWTNPHSYFYVDVIDPKGGKSTNWGCEGAGPGALSRRGWKKGDLKIGDQIVVDGYRAKDGSHLIDARRVTFPDGRSVYGGSPGDGGPGDNGTDQGNLPGSNKKS</sequence>
<dbReference type="OrthoDB" id="8420938at2"/>
<protein>
    <recommendedName>
        <fullName evidence="5">DUF5666 domain-containing protein</fullName>
    </recommendedName>
</protein>
<evidence type="ECO:0000256" key="1">
    <source>
        <dbReference type="SAM" id="MobiDB-lite"/>
    </source>
</evidence>
<feature type="chain" id="PRO_5009291316" description="DUF5666 domain-containing protein" evidence="2">
    <location>
        <begin position="24"/>
        <end position="150"/>
    </location>
</feature>
<dbReference type="RefSeq" id="WP_103933358.1">
    <property type="nucleotide sequence ID" value="NZ_FNVA01000004.1"/>
</dbReference>
<organism evidence="3 4">
    <name type="scientific">Bryocella elongata</name>
    <dbReference type="NCBI Taxonomy" id="863522"/>
    <lineage>
        <taxon>Bacteria</taxon>
        <taxon>Pseudomonadati</taxon>
        <taxon>Acidobacteriota</taxon>
        <taxon>Terriglobia</taxon>
        <taxon>Terriglobales</taxon>
        <taxon>Acidobacteriaceae</taxon>
        <taxon>Bryocella</taxon>
    </lineage>
</organism>
<dbReference type="Pfam" id="PF19649">
    <property type="entry name" value="DUF6152"/>
    <property type="match status" value="1"/>
</dbReference>
<reference evidence="3 4" key="1">
    <citation type="submission" date="2016-10" db="EMBL/GenBank/DDBJ databases">
        <authorList>
            <person name="de Groot N.N."/>
        </authorList>
    </citation>
    <scope>NUCLEOTIDE SEQUENCE [LARGE SCALE GENOMIC DNA]</scope>
    <source>
        <strain evidence="3 4">DSM 22489</strain>
    </source>
</reference>
<evidence type="ECO:0000313" key="3">
    <source>
        <dbReference type="EMBL" id="SEG31216.1"/>
    </source>
</evidence>
<dbReference type="EMBL" id="FNVA01000004">
    <property type="protein sequence ID" value="SEG31216.1"/>
    <property type="molecule type" value="Genomic_DNA"/>
</dbReference>
<accession>A0A1H5Z755</accession>
<name>A0A1H5Z755_9BACT</name>
<keyword evidence="4" id="KW-1185">Reference proteome</keyword>
<feature type="region of interest" description="Disordered" evidence="1">
    <location>
        <begin position="118"/>
        <end position="150"/>
    </location>
</feature>
<evidence type="ECO:0000256" key="2">
    <source>
        <dbReference type="SAM" id="SignalP"/>
    </source>
</evidence>
<dbReference type="Proteomes" id="UP000236728">
    <property type="component" value="Unassembled WGS sequence"/>
</dbReference>
<dbReference type="InterPro" id="IPR046150">
    <property type="entry name" value="DUF6152"/>
</dbReference>
<keyword evidence="2" id="KW-0732">Signal</keyword>
<dbReference type="AlphaFoldDB" id="A0A1H5Z755"/>
<evidence type="ECO:0000313" key="4">
    <source>
        <dbReference type="Proteomes" id="UP000236728"/>
    </source>
</evidence>
<feature type="signal peptide" evidence="2">
    <location>
        <begin position="1"/>
        <end position="23"/>
    </location>
</feature>
<feature type="compositionally biased region" description="Gly residues" evidence="1">
    <location>
        <begin position="126"/>
        <end position="135"/>
    </location>
</feature>
<proteinExistence type="predicted"/>